<sequence>MTTNRPAWPRVLVGLAVGALILALGYRAMRPAENRAAPTVPAVATATDAAPVRDAVAPATGGAAVVNEDEDGAAARWRSFTRFKERTLSFLRAGAGLEPERRRAEADALREQVRQYAAGRYLAGGEAMMLEVALTRSGIDDPAERDGRIADIAARYRVEAEQAAQERASSPDPRFLDYKAREKEIVAQVMAMREIPGGIERDEYLRRQLQTAREQAYSRR</sequence>
<gene>
    <name evidence="1" type="ORF">ACFO6Q_02890</name>
</gene>
<evidence type="ECO:0000313" key="2">
    <source>
        <dbReference type="Proteomes" id="UP001595886"/>
    </source>
</evidence>
<dbReference type="Proteomes" id="UP001595886">
    <property type="component" value="Unassembled WGS sequence"/>
</dbReference>
<reference evidence="2" key="1">
    <citation type="journal article" date="2019" name="Int. J. Syst. Evol. Microbiol.">
        <title>The Global Catalogue of Microorganisms (GCM) 10K type strain sequencing project: providing services to taxonomists for standard genome sequencing and annotation.</title>
        <authorList>
            <consortium name="The Broad Institute Genomics Platform"/>
            <consortium name="The Broad Institute Genome Sequencing Center for Infectious Disease"/>
            <person name="Wu L."/>
            <person name="Ma J."/>
        </authorList>
    </citation>
    <scope>NUCLEOTIDE SEQUENCE [LARGE SCALE GENOMIC DNA]</scope>
    <source>
        <strain evidence="2">CCUG 30340</strain>
    </source>
</reference>
<dbReference type="RefSeq" id="WP_380019006.1">
    <property type="nucleotide sequence ID" value="NZ_JBHSHD010000003.1"/>
</dbReference>
<comment type="caution">
    <text evidence="1">The sequence shown here is derived from an EMBL/GenBank/DDBJ whole genome shotgun (WGS) entry which is preliminary data.</text>
</comment>
<keyword evidence="2" id="KW-1185">Reference proteome</keyword>
<name>A0ABV9QUZ0_9GAMM</name>
<organism evidence="1 2">
    <name type="scientific">Dokdonella ginsengisoli</name>
    <dbReference type="NCBI Taxonomy" id="363846"/>
    <lineage>
        <taxon>Bacteria</taxon>
        <taxon>Pseudomonadati</taxon>
        <taxon>Pseudomonadota</taxon>
        <taxon>Gammaproteobacteria</taxon>
        <taxon>Lysobacterales</taxon>
        <taxon>Rhodanobacteraceae</taxon>
        <taxon>Dokdonella</taxon>
    </lineage>
</organism>
<protein>
    <recommendedName>
        <fullName evidence="3">Lipase chaperone</fullName>
    </recommendedName>
</protein>
<dbReference type="EMBL" id="JBHSHD010000003">
    <property type="protein sequence ID" value="MFC4819252.1"/>
    <property type="molecule type" value="Genomic_DNA"/>
</dbReference>
<evidence type="ECO:0008006" key="3">
    <source>
        <dbReference type="Google" id="ProtNLM"/>
    </source>
</evidence>
<evidence type="ECO:0000313" key="1">
    <source>
        <dbReference type="EMBL" id="MFC4819252.1"/>
    </source>
</evidence>
<proteinExistence type="predicted"/>
<accession>A0ABV9QUZ0</accession>